<name>A0A1F7RTK4_9BACT</name>
<sequence>MSGRVMVIGLDSATFKLIEPFMCDGYLPNLDNLTKNGVSCILKSTIPPISPPAWTTFLTGMNPGKHGIFQFVDMDVSDYNFLSNRIINSTLFAGNTFIDFISSNGLKVGIVKIPFTYPPWKVNGFMIAGEPSPDWQKAHTYPPELSDELGKVNYGSGSDFIKYSVEELLKHLQFDSNVRTMVACDMMGKEQYDFFMVVHNIIDAACHRLWKYTDPSCPNYKKSFAKYSDVIRDVYIEADKSIGKILENMGDGTTVFIMSDHGAARKPLHFFNINAWLAEKGYLQFNESKSIKNMLFSLLTEIKYVIPPVVRHMISHTIKRHFMKRVSGLQTSAANIDWCRTKAYSVDLYTTIAGIALNLNGRQKFGIVEQGRESELMCEEIKSNLLGITDPKTGIKVIENVFRREDIFRGPSLEKMPELIVQFNGDYQRAKRQKLPLFSDVNPSDFDYQSGDHDEDGIFIAYGKNIKKGMKLDYAHIQDMAPTILYAMGLPVPDDMDGKVMLDTFEESFTRQNTVGTVKLDKDKKTASRTLTEDESDKIKEQLKGLGYM</sequence>
<dbReference type="InterPro" id="IPR017850">
    <property type="entry name" value="Alkaline_phosphatase_core_sf"/>
</dbReference>
<dbReference type="AlphaFoldDB" id="A0A1F7RTK4"/>
<proteinExistence type="predicted"/>
<dbReference type="PANTHER" id="PTHR10151">
    <property type="entry name" value="ECTONUCLEOTIDE PYROPHOSPHATASE/PHOSPHODIESTERASE"/>
    <property type="match status" value="1"/>
</dbReference>
<dbReference type="InterPro" id="IPR002591">
    <property type="entry name" value="Phosphodiest/P_Trfase"/>
</dbReference>
<evidence type="ECO:0000313" key="2">
    <source>
        <dbReference type="Proteomes" id="UP000178797"/>
    </source>
</evidence>
<dbReference type="GO" id="GO:0016787">
    <property type="term" value="F:hydrolase activity"/>
    <property type="evidence" value="ECO:0007669"/>
    <property type="project" value="UniProtKB-ARBA"/>
</dbReference>
<dbReference type="EMBL" id="MGDE01000159">
    <property type="protein sequence ID" value="OGL44895.1"/>
    <property type="molecule type" value="Genomic_DNA"/>
</dbReference>
<accession>A0A1F7RTK4</accession>
<reference evidence="1 2" key="1">
    <citation type="journal article" date="2016" name="Nat. Commun.">
        <title>Thousands of microbial genomes shed light on interconnected biogeochemical processes in an aquifer system.</title>
        <authorList>
            <person name="Anantharaman K."/>
            <person name="Brown C.T."/>
            <person name="Hug L.A."/>
            <person name="Sharon I."/>
            <person name="Castelle C.J."/>
            <person name="Probst A.J."/>
            <person name="Thomas B.C."/>
            <person name="Singh A."/>
            <person name="Wilkins M.J."/>
            <person name="Karaoz U."/>
            <person name="Brodie E.L."/>
            <person name="Williams K.H."/>
            <person name="Hubbard S.S."/>
            <person name="Banfield J.F."/>
        </authorList>
    </citation>
    <scope>NUCLEOTIDE SEQUENCE [LARGE SCALE GENOMIC DNA]</scope>
</reference>
<dbReference type="Gene3D" id="3.40.720.10">
    <property type="entry name" value="Alkaline Phosphatase, subunit A"/>
    <property type="match status" value="2"/>
</dbReference>
<evidence type="ECO:0000313" key="1">
    <source>
        <dbReference type="EMBL" id="OGL44895.1"/>
    </source>
</evidence>
<organism evidence="1 2">
    <name type="scientific">Candidatus Schekmanbacteria bacterium RBG_16_38_10</name>
    <dbReference type="NCBI Taxonomy" id="1817879"/>
    <lineage>
        <taxon>Bacteria</taxon>
        <taxon>Candidatus Schekmaniibacteriota</taxon>
    </lineage>
</organism>
<dbReference type="SUPFAM" id="SSF53649">
    <property type="entry name" value="Alkaline phosphatase-like"/>
    <property type="match status" value="1"/>
</dbReference>
<dbReference type="Pfam" id="PF01663">
    <property type="entry name" value="Phosphodiest"/>
    <property type="match status" value="1"/>
</dbReference>
<dbReference type="PANTHER" id="PTHR10151:SF120">
    <property type="entry name" value="BIS(5'-ADENOSYL)-TRIPHOSPHATASE"/>
    <property type="match status" value="1"/>
</dbReference>
<gene>
    <name evidence="1" type="ORF">A2W05_06475</name>
</gene>
<evidence type="ECO:0008006" key="3">
    <source>
        <dbReference type="Google" id="ProtNLM"/>
    </source>
</evidence>
<protein>
    <recommendedName>
        <fullName evidence="3">Nucleotide pyrophosphatase</fullName>
    </recommendedName>
</protein>
<dbReference type="Proteomes" id="UP000178797">
    <property type="component" value="Unassembled WGS sequence"/>
</dbReference>
<comment type="caution">
    <text evidence="1">The sequence shown here is derived from an EMBL/GenBank/DDBJ whole genome shotgun (WGS) entry which is preliminary data.</text>
</comment>